<protein>
    <submittedName>
        <fullName evidence="1 2">Uncharacterized protein</fullName>
    </submittedName>
</protein>
<dbReference type="EMBL" id="ADBL01002713">
    <property type="status" value="NOT_ANNOTATED_CDS"/>
    <property type="molecule type" value="Genomic_DNA"/>
</dbReference>
<name>A0A0C4EE66_MAGP6</name>
<evidence type="ECO:0000313" key="3">
    <source>
        <dbReference type="Proteomes" id="UP000011715"/>
    </source>
</evidence>
<dbReference type="EnsemblFungi" id="MAPG_11031T0">
    <property type="protein sequence ID" value="MAPG_11031T0"/>
    <property type="gene ID" value="MAPG_11031"/>
</dbReference>
<reference evidence="2" key="4">
    <citation type="journal article" date="2015" name="G3 (Bethesda)">
        <title>Genome sequences of three phytopathogenic species of the Magnaporthaceae family of fungi.</title>
        <authorList>
            <person name="Okagaki L.H."/>
            <person name="Nunes C.C."/>
            <person name="Sailsbery J."/>
            <person name="Clay B."/>
            <person name="Brown D."/>
            <person name="John T."/>
            <person name="Oh Y."/>
            <person name="Young N."/>
            <person name="Fitzgerald M."/>
            <person name="Haas B.J."/>
            <person name="Zeng Q."/>
            <person name="Young S."/>
            <person name="Adiconis X."/>
            <person name="Fan L."/>
            <person name="Levin J.Z."/>
            <person name="Mitchell T.K."/>
            <person name="Okubara P.A."/>
            <person name="Farman M.L."/>
            <person name="Kohn L.M."/>
            <person name="Birren B."/>
            <person name="Ma L.-J."/>
            <person name="Dean R.A."/>
        </authorList>
    </citation>
    <scope>NUCLEOTIDE SEQUENCE</scope>
    <source>
        <strain evidence="2">ATCC 64411 / 73-15</strain>
    </source>
</reference>
<reference evidence="2" key="5">
    <citation type="submission" date="2015-06" db="UniProtKB">
        <authorList>
            <consortium name="EnsemblFungi"/>
        </authorList>
    </citation>
    <scope>IDENTIFICATION</scope>
    <source>
        <strain evidence="2">ATCC 64411</strain>
    </source>
</reference>
<dbReference type="EMBL" id="GL876979">
    <property type="protein sequence ID" value="KLU92084.1"/>
    <property type="molecule type" value="Genomic_DNA"/>
</dbReference>
<organism evidence="2 3">
    <name type="scientific">Magnaporthiopsis poae (strain ATCC 64411 / 73-15)</name>
    <name type="common">Kentucky bluegrass fungus</name>
    <name type="synonym">Magnaporthe poae</name>
    <dbReference type="NCBI Taxonomy" id="644358"/>
    <lineage>
        <taxon>Eukaryota</taxon>
        <taxon>Fungi</taxon>
        <taxon>Dikarya</taxon>
        <taxon>Ascomycota</taxon>
        <taxon>Pezizomycotina</taxon>
        <taxon>Sordariomycetes</taxon>
        <taxon>Sordariomycetidae</taxon>
        <taxon>Magnaporthales</taxon>
        <taxon>Magnaporthaceae</taxon>
        <taxon>Magnaporthiopsis</taxon>
    </lineage>
</organism>
<dbReference type="VEuPathDB" id="FungiDB:MAPG_11031"/>
<keyword evidence="3" id="KW-1185">Reference proteome</keyword>
<sequence length="118" mass="12767">MHKVDGGLGSRLTLGGVICLAYYVTKGTTDLPTRASGLVGEETQYIDTPREWQLRRRGDFGPGMPSPPGPSLKEHDVLLQPSASPAPAVEGTSYNVMRFAISREAVRVPHERHEGRAG</sequence>
<reference evidence="1" key="1">
    <citation type="submission" date="2010-05" db="EMBL/GenBank/DDBJ databases">
        <title>The Genome Sequence of Magnaporthe poae strain ATCC 64411.</title>
        <authorList>
            <consortium name="The Broad Institute Genome Sequencing Platform"/>
            <consortium name="Broad Institute Genome Sequencing Center for Infectious Disease"/>
            <person name="Ma L.-J."/>
            <person name="Dead R."/>
            <person name="Young S."/>
            <person name="Zeng Q."/>
            <person name="Koehrsen M."/>
            <person name="Alvarado L."/>
            <person name="Berlin A."/>
            <person name="Chapman S.B."/>
            <person name="Chen Z."/>
            <person name="Freedman E."/>
            <person name="Gellesch M."/>
            <person name="Goldberg J."/>
            <person name="Griggs A."/>
            <person name="Gujja S."/>
            <person name="Heilman E.R."/>
            <person name="Heiman D."/>
            <person name="Hepburn T."/>
            <person name="Howarth C."/>
            <person name="Jen D."/>
            <person name="Larson L."/>
            <person name="Mehta T."/>
            <person name="Neiman D."/>
            <person name="Pearson M."/>
            <person name="Roberts A."/>
            <person name="Saif S."/>
            <person name="Shea T."/>
            <person name="Shenoy N."/>
            <person name="Sisk P."/>
            <person name="Stolte C."/>
            <person name="Sykes S."/>
            <person name="Walk T."/>
            <person name="White J."/>
            <person name="Yandava C."/>
            <person name="Haas B."/>
            <person name="Nusbaum C."/>
            <person name="Birren B."/>
        </authorList>
    </citation>
    <scope>NUCLEOTIDE SEQUENCE</scope>
    <source>
        <strain evidence="1">ATCC 64411</strain>
    </source>
</reference>
<evidence type="ECO:0000313" key="2">
    <source>
        <dbReference type="EnsemblFungi" id="MAPG_11031T0"/>
    </source>
</evidence>
<proteinExistence type="predicted"/>
<dbReference type="AlphaFoldDB" id="A0A0C4EE66"/>
<accession>A0A0C4EE66</accession>
<reference evidence="3" key="2">
    <citation type="submission" date="2010-05" db="EMBL/GenBank/DDBJ databases">
        <title>The genome sequence of Magnaporthe poae strain ATCC 64411.</title>
        <authorList>
            <person name="Ma L.-J."/>
            <person name="Dead R."/>
            <person name="Young S."/>
            <person name="Zeng Q."/>
            <person name="Koehrsen M."/>
            <person name="Alvarado L."/>
            <person name="Berlin A."/>
            <person name="Chapman S.B."/>
            <person name="Chen Z."/>
            <person name="Freedman E."/>
            <person name="Gellesch M."/>
            <person name="Goldberg J."/>
            <person name="Griggs A."/>
            <person name="Gujja S."/>
            <person name="Heilman E.R."/>
            <person name="Heiman D."/>
            <person name="Hepburn T."/>
            <person name="Howarth C."/>
            <person name="Jen D."/>
            <person name="Larson L."/>
            <person name="Mehta T."/>
            <person name="Neiman D."/>
            <person name="Pearson M."/>
            <person name="Roberts A."/>
            <person name="Saif S."/>
            <person name="Shea T."/>
            <person name="Shenoy N."/>
            <person name="Sisk P."/>
            <person name="Stolte C."/>
            <person name="Sykes S."/>
            <person name="Walk T."/>
            <person name="White J."/>
            <person name="Yandava C."/>
            <person name="Haas B."/>
            <person name="Nusbaum C."/>
            <person name="Birren B."/>
        </authorList>
    </citation>
    <scope>NUCLEOTIDE SEQUENCE [LARGE SCALE GENOMIC DNA]</scope>
    <source>
        <strain evidence="3">ATCC 64411 / 73-15</strain>
    </source>
</reference>
<dbReference type="Proteomes" id="UP000011715">
    <property type="component" value="Unassembled WGS sequence"/>
</dbReference>
<gene>
    <name evidence="1" type="ORF">MAPG_11031</name>
</gene>
<evidence type="ECO:0000313" key="1">
    <source>
        <dbReference type="EMBL" id="KLU92084.1"/>
    </source>
</evidence>
<reference evidence="1" key="3">
    <citation type="submission" date="2011-03" db="EMBL/GenBank/DDBJ databases">
        <title>Annotation of Magnaporthe poae ATCC 64411.</title>
        <authorList>
            <person name="Ma L.-J."/>
            <person name="Dead R."/>
            <person name="Young S.K."/>
            <person name="Zeng Q."/>
            <person name="Gargeya S."/>
            <person name="Fitzgerald M."/>
            <person name="Haas B."/>
            <person name="Abouelleil A."/>
            <person name="Alvarado L."/>
            <person name="Arachchi H.M."/>
            <person name="Berlin A."/>
            <person name="Brown A."/>
            <person name="Chapman S.B."/>
            <person name="Chen Z."/>
            <person name="Dunbar C."/>
            <person name="Freedman E."/>
            <person name="Gearin G."/>
            <person name="Gellesch M."/>
            <person name="Goldberg J."/>
            <person name="Griggs A."/>
            <person name="Gujja S."/>
            <person name="Heiman D."/>
            <person name="Howarth C."/>
            <person name="Larson L."/>
            <person name="Lui A."/>
            <person name="MacDonald P.J.P."/>
            <person name="Mehta T."/>
            <person name="Montmayeur A."/>
            <person name="Murphy C."/>
            <person name="Neiman D."/>
            <person name="Pearson M."/>
            <person name="Priest M."/>
            <person name="Roberts A."/>
            <person name="Saif S."/>
            <person name="Shea T."/>
            <person name="Shenoy N."/>
            <person name="Sisk P."/>
            <person name="Stolte C."/>
            <person name="Sykes S."/>
            <person name="Yandava C."/>
            <person name="Wortman J."/>
            <person name="Nusbaum C."/>
            <person name="Birren B."/>
        </authorList>
    </citation>
    <scope>NUCLEOTIDE SEQUENCE</scope>
    <source>
        <strain evidence="1">ATCC 64411</strain>
    </source>
</reference>